<dbReference type="Pfam" id="PF14322">
    <property type="entry name" value="SusD-like_3"/>
    <property type="match status" value="1"/>
</dbReference>
<dbReference type="EMBL" id="SRSO01000024">
    <property type="protein sequence ID" value="TGV01345.1"/>
    <property type="molecule type" value="Genomic_DNA"/>
</dbReference>
<protein>
    <submittedName>
        <fullName evidence="3">RagB/SusD family nutrient uptake outer membrane protein</fullName>
    </submittedName>
</protein>
<evidence type="ECO:0000313" key="3">
    <source>
        <dbReference type="EMBL" id="TGV01345.1"/>
    </source>
</evidence>
<dbReference type="InterPro" id="IPR011990">
    <property type="entry name" value="TPR-like_helical_dom_sf"/>
</dbReference>
<feature type="domain" description="SusD-like N-terminal" evidence="2">
    <location>
        <begin position="25"/>
        <end position="225"/>
    </location>
</feature>
<dbReference type="PROSITE" id="PS51257">
    <property type="entry name" value="PROKAR_LIPOPROTEIN"/>
    <property type="match status" value="1"/>
</dbReference>
<evidence type="ECO:0000256" key="1">
    <source>
        <dbReference type="SAM" id="SignalP"/>
    </source>
</evidence>
<evidence type="ECO:0000313" key="4">
    <source>
        <dbReference type="Proteomes" id="UP000307602"/>
    </source>
</evidence>
<dbReference type="AlphaFoldDB" id="A0A4S1DU62"/>
<name>A0A4S1DU62_9FLAO</name>
<dbReference type="Gene3D" id="1.25.40.390">
    <property type="match status" value="1"/>
</dbReference>
<reference evidence="3 4" key="1">
    <citation type="submission" date="2019-04" db="EMBL/GenBank/DDBJ databases">
        <authorList>
            <person name="Liu A."/>
        </authorList>
    </citation>
    <scope>NUCLEOTIDE SEQUENCE [LARGE SCALE GENOMIC DNA]</scope>
    <source>
        <strain evidence="3 4">RZ03</strain>
    </source>
</reference>
<keyword evidence="1" id="KW-0732">Signal</keyword>
<keyword evidence="4" id="KW-1185">Reference proteome</keyword>
<evidence type="ECO:0000259" key="2">
    <source>
        <dbReference type="Pfam" id="PF14322"/>
    </source>
</evidence>
<sequence length="496" mass="55444">MRNMKFNIIKAVVVLLIVSSCNDILDETPDNRTTIDSAEKIKELLVGAYPEGAYVSFLEPMSDNAGDKGSSATVEFRVNEEMYFWRDLNDIDEDTPTNYWNDAYEAIAQANQALVSIEELGGSTELNPLKGEALMCRAYAHFMLVSIFSKAYNPTTSSTDLGIPYITEPETVLLGDYERGNVANVFDNIQKDIEEGLPLIKDNYEIPAFHFTKKAANAFASRFYLTIGEWQKVIDHSNIALGSDEIAVLRNIASSSNLTFNQQVALYTSSTFEPANLLLVSGNSLYNRIEARARYQLSPGVMSDLFRGNITGKSWSYSIFFRGGSDNNFIPKYQEYFRVTNQAAGIGIPFVTFVLFSTDEALLNRAEAHAMLGQLDDAAADINMSLAVKTDGYDPSTDQFTAADIAAIYQGINPTLYTPFYTISSESYPLVSAILDIKRTIFYNEGLRWFDIKRHNIAIEHLDFFGNSFLLPKDDNRRAIQVPEAAQSFGIQQNPR</sequence>
<feature type="signal peptide" evidence="1">
    <location>
        <begin position="1"/>
        <end position="25"/>
    </location>
</feature>
<proteinExistence type="predicted"/>
<gene>
    <name evidence="3" type="ORF">EM932_15555</name>
</gene>
<organism evidence="3 4">
    <name type="scientific">Flavivirga rizhaonensis</name>
    <dbReference type="NCBI Taxonomy" id="2559571"/>
    <lineage>
        <taxon>Bacteria</taxon>
        <taxon>Pseudomonadati</taxon>
        <taxon>Bacteroidota</taxon>
        <taxon>Flavobacteriia</taxon>
        <taxon>Flavobacteriales</taxon>
        <taxon>Flavobacteriaceae</taxon>
        <taxon>Flavivirga</taxon>
    </lineage>
</organism>
<accession>A0A4S1DU62</accession>
<dbReference type="Proteomes" id="UP000307602">
    <property type="component" value="Unassembled WGS sequence"/>
</dbReference>
<dbReference type="OrthoDB" id="1147023at2"/>
<feature type="chain" id="PRO_5020876825" evidence="1">
    <location>
        <begin position="26"/>
        <end position="496"/>
    </location>
</feature>
<comment type="caution">
    <text evidence="3">The sequence shown here is derived from an EMBL/GenBank/DDBJ whole genome shotgun (WGS) entry which is preliminary data.</text>
</comment>
<dbReference type="SUPFAM" id="SSF48452">
    <property type="entry name" value="TPR-like"/>
    <property type="match status" value="1"/>
</dbReference>
<dbReference type="InterPro" id="IPR033985">
    <property type="entry name" value="SusD-like_N"/>
</dbReference>